<evidence type="ECO:0000313" key="2">
    <source>
        <dbReference type="EMBL" id="NWD40328.1"/>
    </source>
</evidence>
<proteinExistence type="predicted"/>
<dbReference type="EMBL" id="JACAQR010000001">
    <property type="protein sequence ID" value="NWD40328.1"/>
    <property type="molecule type" value="Genomic_DNA"/>
</dbReference>
<evidence type="ECO:0008006" key="5">
    <source>
        <dbReference type="Google" id="ProtNLM"/>
    </source>
</evidence>
<reference evidence="2 3" key="1">
    <citation type="submission" date="2020-04" db="EMBL/GenBank/DDBJ databases">
        <title>Molecular characterization of pseudomonads from Agaricus bisporus reveal novel blotch 2 pathogens in Western Europe.</title>
        <authorList>
            <person name="Taparia T."/>
            <person name="Krijger M."/>
            <person name="Haynes E."/>
            <person name="Elpinstone J.G."/>
            <person name="Noble R."/>
            <person name="Van Der Wolf J."/>
        </authorList>
    </citation>
    <scope>NUCLEOTIDE SEQUENCE [LARGE SCALE GENOMIC DNA]</scope>
    <source>
        <strain evidence="2 3">IPO3753</strain>
    </source>
</reference>
<dbReference type="EMBL" id="JAVGXC010000001">
    <property type="protein sequence ID" value="MDR0187524.1"/>
    <property type="molecule type" value="Genomic_DNA"/>
</dbReference>
<protein>
    <recommendedName>
        <fullName evidence="5">Immunity protein 26</fullName>
    </recommendedName>
</protein>
<evidence type="ECO:0000313" key="4">
    <source>
        <dbReference type="Proteomes" id="UP001224477"/>
    </source>
</evidence>
<comment type="caution">
    <text evidence="2">The sequence shown here is derived from an EMBL/GenBank/DDBJ whole genome shotgun (WGS) entry which is preliminary data.</text>
</comment>
<name>A0A1H2GVJ9_9PSED</name>
<dbReference type="Proteomes" id="UP000546584">
    <property type="component" value="Unassembled WGS sequence"/>
</dbReference>
<gene>
    <name evidence="2" type="ORF">HX826_00530</name>
    <name evidence="1" type="ORF">RCO22_01140</name>
</gene>
<accession>A0A1H2GVJ9</accession>
<dbReference type="AlphaFoldDB" id="A0A1H2GVJ9"/>
<dbReference type="OrthoDB" id="6887228at2"/>
<reference evidence="1 4" key="2">
    <citation type="journal article" date="2023" name="Microbiol. Resour. Announc.">
        <title>Whole-genome sequence of Pseudomonas yamanorum OLsAu1 isolated from the edible ectomycorrhizal mushroom Lactarius sp. section Deliciosi.</title>
        <authorList>
            <person name="Ramirez-Mendoza R."/>
            <person name="Angeles-Argaiz R.E."/>
            <person name="Hernandez-Oaxaca D."/>
            <person name="Aguirre-Beltran L."/>
            <person name="Almaraz-Suarez J."/>
            <person name="Perez-Moreno J."/>
        </authorList>
    </citation>
    <scope>NUCLEOTIDE SEQUENCE [LARGE SCALE GENOMIC DNA]</scope>
    <source>
        <strain evidence="1 4">OLsAu1</strain>
    </source>
</reference>
<dbReference type="GeneID" id="93513959"/>
<dbReference type="RefSeq" id="WP_063033822.1">
    <property type="nucleotide sequence ID" value="NZ_CP012400.2"/>
</dbReference>
<sequence length="189" mass="21616">MKILKSPKPGDLFYIPAVDASETPGFVIARYIELIPPALGHLVEVFARFYTHIPSSIAEVDTSHRLFRPIFCSMRFSDIPRWKILFSDPDYKKTSSNYESIQFAFGSKIWIGAHIQAATPEQLSGVEPSICWRMDHIIYRVIAHLRHALNENDCMGHFELPEDLRVGNDVALERVNKAAHSMQELFDDK</sequence>
<organism evidence="2 3">
    <name type="scientific">Pseudomonas yamanorum</name>
    <dbReference type="NCBI Taxonomy" id="515393"/>
    <lineage>
        <taxon>Bacteria</taxon>
        <taxon>Pseudomonadati</taxon>
        <taxon>Pseudomonadota</taxon>
        <taxon>Gammaproteobacteria</taxon>
        <taxon>Pseudomonadales</taxon>
        <taxon>Pseudomonadaceae</taxon>
        <taxon>Pseudomonas</taxon>
    </lineage>
</organism>
<evidence type="ECO:0000313" key="1">
    <source>
        <dbReference type="EMBL" id="MDR0187524.1"/>
    </source>
</evidence>
<evidence type="ECO:0000313" key="3">
    <source>
        <dbReference type="Proteomes" id="UP000546584"/>
    </source>
</evidence>
<keyword evidence="4" id="KW-1185">Reference proteome</keyword>
<dbReference type="Proteomes" id="UP001224477">
    <property type="component" value="Unassembled WGS sequence"/>
</dbReference>